<dbReference type="EMBL" id="BOOI01000002">
    <property type="protein sequence ID" value="GIH81997.1"/>
    <property type="molecule type" value="Genomic_DNA"/>
</dbReference>
<dbReference type="Proteomes" id="UP000655044">
    <property type="component" value="Unassembled WGS sequence"/>
</dbReference>
<sequence>MDSAGDAPGTHDNPDTREQKTMIDIAAQIKTVHREVGIRSIDGTENVAVLLRRDYDAPVREVWEALTDPGHVKRWFYPLGGDLRPGGTFQLEGNAGGRILHCEPHHLLRVTFGAETSVVELRLSPGGEGSTTLELEHTVPLEMAGSGAGALYVGPGWDGAFLALGLFVAGEVADDPVAAANSPEAQEFSRQSVKAWTAAIEDSGTAGPDDIAAAVEASLAQFSPDTAPSGPDDQA</sequence>
<evidence type="ECO:0000259" key="2">
    <source>
        <dbReference type="Pfam" id="PF08327"/>
    </source>
</evidence>
<evidence type="ECO:0000256" key="1">
    <source>
        <dbReference type="ARBA" id="ARBA00006817"/>
    </source>
</evidence>
<name>A0A8J3RUD0_PLARO</name>
<dbReference type="InterPro" id="IPR023393">
    <property type="entry name" value="START-like_dom_sf"/>
</dbReference>
<comment type="similarity">
    <text evidence="1">Belongs to the AHA1 family.</text>
</comment>
<evidence type="ECO:0000313" key="3">
    <source>
        <dbReference type="EMBL" id="GIH81997.1"/>
    </source>
</evidence>
<dbReference type="SUPFAM" id="SSF55961">
    <property type="entry name" value="Bet v1-like"/>
    <property type="match status" value="1"/>
</dbReference>
<protein>
    <submittedName>
        <fullName evidence="3">Activator of HSP90 ATPase</fullName>
    </submittedName>
</protein>
<dbReference type="Pfam" id="PF08327">
    <property type="entry name" value="AHSA1"/>
    <property type="match status" value="1"/>
</dbReference>
<reference evidence="3" key="1">
    <citation type="submission" date="2021-01" db="EMBL/GenBank/DDBJ databases">
        <title>Whole genome shotgun sequence of Planobispora rosea NBRC 15558.</title>
        <authorList>
            <person name="Komaki H."/>
            <person name="Tamura T."/>
        </authorList>
    </citation>
    <scope>NUCLEOTIDE SEQUENCE</scope>
    <source>
        <strain evidence="3">NBRC 15558</strain>
    </source>
</reference>
<keyword evidence="4" id="KW-1185">Reference proteome</keyword>
<gene>
    <name evidence="3" type="ORF">Pro02_04050</name>
</gene>
<comment type="caution">
    <text evidence="3">The sequence shown here is derived from an EMBL/GenBank/DDBJ whole genome shotgun (WGS) entry which is preliminary data.</text>
</comment>
<dbReference type="AlphaFoldDB" id="A0A8J3RUD0"/>
<dbReference type="Gene3D" id="3.30.530.20">
    <property type="match status" value="1"/>
</dbReference>
<accession>A0A8J3RUD0</accession>
<organism evidence="3 4">
    <name type="scientific">Planobispora rosea</name>
    <dbReference type="NCBI Taxonomy" id="35762"/>
    <lineage>
        <taxon>Bacteria</taxon>
        <taxon>Bacillati</taxon>
        <taxon>Actinomycetota</taxon>
        <taxon>Actinomycetes</taxon>
        <taxon>Streptosporangiales</taxon>
        <taxon>Streptosporangiaceae</taxon>
        <taxon>Planobispora</taxon>
    </lineage>
</organism>
<feature type="domain" description="Activator of Hsp90 ATPase homologue 1/2-like C-terminal" evidence="2">
    <location>
        <begin position="56"/>
        <end position="144"/>
    </location>
</feature>
<proteinExistence type="inferred from homology"/>
<dbReference type="InterPro" id="IPR013538">
    <property type="entry name" value="ASHA1/2-like_C"/>
</dbReference>
<evidence type="ECO:0000313" key="4">
    <source>
        <dbReference type="Proteomes" id="UP000655044"/>
    </source>
</evidence>